<protein>
    <submittedName>
        <fullName evidence="1">Uncharacterized protein</fullName>
    </submittedName>
</protein>
<evidence type="ECO:0000313" key="1">
    <source>
        <dbReference type="EMBL" id="ETV97955.1"/>
    </source>
</evidence>
<gene>
    <name evidence="1" type="ORF">H310_09267</name>
</gene>
<dbReference type="EMBL" id="KI913971">
    <property type="protein sequence ID" value="ETV97955.1"/>
    <property type="molecule type" value="Genomic_DNA"/>
</dbReference>
<dbReference type="AlphaFoldDB" id="A0A024TUX0"/>
<accession>A0A024TUX0</accession>
<sequence>MVSMSTWRNEIRFAGCLRANVVAWMQPVAFHDHCGNFHVLDEVHKSRHELHGRVVLDDLTRCVKDQVGRCRGTYSLTNQALDEGFVTEDAGVVHFEEAARDALRDDHLEHTTPQYTVVGLVVVDKVTVDVVHLKVQVHGAVAAKVVEKKRQPDNSVRHQVLAHDRAGELELGGVARLNAKVKHVDVLFDDFLWSSFVQRQRCLDQTELVFKGLRLPCQFFDLDLERFCAHLSTKHMRSLVLCMYGLSRALLGGGVRRDCSGHPPVHAMATSENND</sequence>
<organism evidence="1">
    <name type="scientific">Aphanomyces invadans</name>
    <dbReference type="NCBI Taxonomy" id="157072"/>
    <lineage>
        <taxon>Eukaryota</taxon>
        <taxon>Sar</taxon>
        <taxon>Stramenopiles</taxon>
        <taxon>Oomycota</taxon>
        <taxon>Saprolegniomycetes</taxon>
        <taxon>Saprolegniales</taxon>
        <taxon>Verrucalvaceae</taxon>
        <taxon>Aphanomyces</taxon>
    </lineage>
</organism>
<dbReference type="RefSeq" id="XP_008873516.1">
    <property type="nucleotide sequence ID" value="XM_008875294.1"/>
</dbReference>
<reference evidence="1" key="1">
    <citation type="submission" date="2013-12" db="EMBL/GenBank/DDBJ databases">
        <title>The Genome Sequence of Aphanomyces invadans NJM9701.</title>
        <authorList>
            <consortium name="The Broad Institute Genomics Platform"/>
            <person name="Russ C."/>
            <person name="Tyler B."/>
            <person name="van West P."/>
            <person name="Dieguez-Uribeondo J."/>
            <person name="Young S.K."/>
            <person name="Zeng Q."/>
            <person name="Gargeya S."/>
            <person name="Fitzgerald M."/>
            <person name="Abouelleil A."/>
            <person name="Alvarado L."/>
            <person name="Chapman S.B."/>
            <person name="Gainer-Dewar J."/>
            <person name="Goldberg J."/>
            <person name="Griggs A."/>
            <person name="Gujja S."/>
            <person name="Hansen M."/>
            <person name="Howarth C."/>
            <person name="Imamovic A."/>
            <person name="Ireland A."/>
            <person name="Larimer J."/>
            <person name="McCowan C."/>
            <person name="Murphy C."/>
            <person name="Pearson M."/>
            <person name="Poon T.W."/>
            <person name="Priest M."/>
            <person name="Roberts A."/>
            <person name="Saif S."/>
            <person name="Shea T."/>
            <person name="Sykes S."/>
            <person name="Wortman J."/>
            <person name="Nusbaum C."/>
            <person name="Birren B."/>
        </authorList>
    </citation>
    <scope>NUCLEOTIDE SEQUENCE [LARGE SCALE GENOMIC DNA]</scope>
    <source>
        <strain evidence="1">NJM9701</strain>
    </source>
</reference>
<dbReference type="VEuPathDB" id="FungiDB:H310_09267"/>
<name>A0A024TUX0_9STRA</name>
<dbReference type="GeneID" id="20086317"/>
<proteinExistence type="predicted"/>